<evidence type="ECO:0000256" key="2">
    <source>
        <dbReference type="ARBA" id="ARBA00009182"/>
    </source>
</evidence>
<dbReference type="GO" id="GO:0046872">
    <property type="term" value="F:metal ion binding"/>
    <property type="evidence" value="ECO:0007669"/>
    <property type="project" value="UniProtKB-KW"/>
</dbReference>
<reference evidence="10" key="1">
    <citation type="journal article" date="2020" name="mSystems">
        <title>Genome- and Community-Level Interaction Insights into Carbon Utilization and Element Cycling Functions of Hydrothermarchaeota in Hydrothermal Sediment.</title>
        <authorList>
            <person name="Zhou Z."/>
            <person name="Liu Y."/>
            <person name="Xu W."/>
            <person name="Pan J."/>
            <person name="Luo Z.H."/>
            <person name="Li M."/>
        </authorList>
    </citation>
    <scope>NUCLEOTIDE SEQUENCE [LARGE SCALE GENOMIC DNA]</scope>
    <source>
        <strain evidence="10">HyVt-102</strain>
    </source>
</reference>
<feature type="domain" description="ATP-grasp" evidence="8">
    <location>
        <begin position="10"/>
        <end position="235"/>
    </location>
</feature>
<gene>
    <name evidence="10" type="ORF">ENF18_06340</name>
</gene>
<accession>A0A7C0VBK2</accession>
<dbReference type="GO" id="GO:0006104">
    <property type="term" value="P:succinyl-CoA metabolic process"/>
    <property type="evidence" value="ECO:0007669"/>
    <property type="project" value="TreeGrafter"/>
</dbReference>
<dbReference type="Gene3D" id="3.30.1490.20">
    <property type="entry name" value="ATP-grasp fold, A domain"/>
    <property type="match status" value="1"/>
</dbReference>
<dbReference type="PROSITE" id="PS50975">
    <property type="entry name" value="ATP_GRASP"/>
    <property type="match status" value="1"/>
</dbReference>
<organism evidence="10">
    <name type="scientific">candidate division WOR-3 bacterium</name>
    <dbReference type="NCBI Taxonomy" id="2052148"/>
    <lineage>
        <taxon>Bacteria</taxon>
        <taxon>Bacteria division WOR-3</taxon>
    </lineage>
</organism>
<dbReference type="PANTHER" id="PTHR11815">
    <property type="entry name" value="SUCCINYL-COA SYNTHETASE BETA CHAIN"/>
    <property type="match status" value="1"/>
</dbReference>
<dbReference type="SUPFAM" id="SSF52210">
    <property type="entry name" value="Succinyl-CoA synthetase domains"/>
    <property type="match status" value="1"/>
</dbReference>
<dbReference type="GO" id="GO:0004775">
    <property type="term" value="F:succinate-CoA ligase (ADP-forming) activity"/>
    <property type="evidence" value="ECO:0007669"/>
    <property type="project" value="TreeGrafter"/>
</dbReference>
<dbReference type="AlphaFoldDB" id="A0A7C0VBK2"/>
<dbReference type="PANTHER" id="PTHR11815:SF10">
    <property type="entry name" value="SUCCINATE--COA LIGASE [GDP-FORMING] SUBUNIT BETA, MITOCHONDRIAL"/>
    <property type="match status" value="1"/>
</dbReference>
<feature type="domain" description="4Fe-4S ferredoxin-type" evidence="9">
    <location>
        <begin position="432"/>
        <end position="464"/>
    </location>
</feature>
<evidence type="ECO:0000256" key="3">
    <source>
        <dbReference type="ARBA" id="ARBA00022598"/>
    </source>
</evidence>
<proteinExistence type="inferred from homology"/>
<dbReference type="Proteomes" id="UP000885847">
    <property type="component" value="Unassembled WGS sequence"/>
</dbReference>
<dbReference type="InterPro" id="IPR016102">
    <property type="entry name" value="Succinyl-CoA_synth-like"/>
</dbReference>
<sequence length="519" mass="58290">MAKLFEYQGKDVIKKFSVPVPNGRLCRNVDEALEFFRELKSPVVLKIQLWKTGRKKIGGVRFAETEEELSSHFKDMMGMEVDGFKVDSILVEEKLNIRKEYFAGIIVDDRASRPLVLFSSIGGTGIEEIARENPGAVVKFHVDIIDGLQPFMVREKLVETGLEGKELVKTADVIVKLYRAFREYDARSLETNPLVLTEDGRVVAADCHMVIDDYAVYRHKDLGIEIAREFPRPPTELEKIAYRVEESDYRGTFYFIQMVEDVPPDGKHIGFHGAGGGGSMMSMDAVHNGGLIIANFTDTSGNPPASKVYRAAKIILSQPNIVGYFASGSGVASQEQFNSARGFVKAFLEEDIDIPAVLRLGGNYEELAIEILDRYLKSQGYKVEGYGKDTSPDECIRVLKDMMGEEPVFHKVRPVEEYEPEGDEYEFETMTGKVFINHRVCVDCEEKPCIEACSRYGVLTLEEGKPVLALEREEVKKGKCTECLACEIACRFHGKGGLHIVLPIEGLKEYREGLIEHNR</sequence>
<dbReference type="Gene3D" id="3.40.50.261">
    <property type="entry name" value="Succinyl-CoA synthetase domains"/>
    <property type="match status" value="1"/>
</dbReference>
<evidence type="ECO:0000256" key="1">
    <source>
        <dbReference type="ARBA" id="ARBA00001946"/>
    </source>
</evidence>
<evidence type="ECO:0000259" key="8">
    <source>
        <dbReference type="PROSITE" id="PS50975"/>
    </source>
</evidence>
<evidence type="ECO:0000259" key="9">
    <source>
        <dbReference type="PROSITE" id="PS51379"/>
    </source>
</evidence>
<dbReference type="FunFam" id="3.30.470.20:FF:000002">
    <property type="entry name" value="Succinate--CoA ligase [ADP-forming] subunit beta"/>
    <property type="match status" value="1"/>
</dbReference>
<keyword evidence="6" id="KW-0460">Magnesium</keyword>
<dbReference type="InterPro" id="IPR013815">
    <property type="entry name" value="ATP_grasp_subdomain_1"/>
</dbReference>
<dbReference type="GO" id="GO:0042709">
    <property type="term" value="C:succinate-CoA ligase complex"/>
    <property type="evidence" value="ECO:0007669"/>
    <property type="project" value="TreeGrafter"/>
</dbReference>
<dbReference type="SUPFAM" id="SSF54862">
    <property type="entry name" value="4Fe-4S ferredoxins"/>
    <property type="match status" value="1"/>
</dbReference>
<dbReference type="Pfam" id="PF08442">
    <property type="entry name" value="ATP-grasp_2"/>
    <property type="match status" value="1"/>
</dbReference>
<dbReference type="GO" id="GO:0005524">
    <property type="term" value="F:ATP binding"/>
    <property type="evidence" value="ECO:0007669"/>
    <property type="project" value="UniProtKB-UniRule"/>
</dbReference>
<comment type="caution">
    <text evidence="10">The sequence shown here is derived from an EMBL/GenBank/DDBJ whole genome shotgun (WGS) entry which is preliminary data.</text>
</comment>
<keyword evidence="4" id="KW-0479">Metal-binding</keyword>
<evidence type="ECO:0000256" key="6">
    <source>
        <dbReference type="ARBA" id="ARBA00022842"/>
    </source>
</evidence>
<dbReference type="InterPro" id="IPR013650">
    <property type="entry name" value="ATP-grasp_succ-CoA_synth-type"/>
</dbReference>
<keyword evidence="7" id="KW-0067">ATP-binding</keyword>
<dbReference type="SUPFAM" id="SSF56059">
    <property type="entry name" value="Glutathione synthetase ATP-binding domain-like"/>
    <property type="match status" value="1"/>
</dbReference>
<keyword evidence="5 7" id="KW-0547">Nucleotide-binding</keyword>
<evidence type="ECO:0000256" key="7">
    <source>
        <dbReference type="PROSITE-ProRule" id="PRU00409"/>
    </source>
</evidence>
<comment type="similarity">
    <text evidence="2">Belongs to the succinate/malate CoA ligase beta subunit family.</text>
</comment>
<dbReference type="InterPro" id="IPR017896">
    <property type="entry name" value="4Fe4S_Fe-S-bd"/>
</dbReference>
<dbReference type="GO" id="GO:0006099">
    <property type="term" value="P:tricarboxylic acid cycle"/>
    <property type="evidence" value="ECO:0007669"/>
    <property type="project" value="TreeGrafter"/>
</dbReference>
<comment type="cofactor">
    <cofactor evidence="1">
        <name>Mg(2+)</name>
        <dbReference type="ChEBI" id="CHEBI:18420"/>
    </cofactor>
</comment>
<dbReference type="InterPro" id="IPR011761">
    <property type="entry name" value="ATP-grasp"/>
</dbReference>
<name>A0A7C0VBK2_UNCW3</name>
<evidence type="ECO:0000313" key="10">
    <source>
        <dbReference type="EMBL" id="HDI83393.1"/>
    </source>
</evidence>
<protein>
    <submittedName>
        <fullName evidence="10">Succinyl-CoA synthetase subunit beta</fullName>
    </submittedName>
</protein>
<evidence type="ECO:0000256" key="4">
    <source>
        <dbReference type="ARBA" id="ARBA00022723"/>
    </source>
</evidence>
<dbReference type="Gene3D" id="3.30.470.20">
    <property type="entry name" value="ATP-grasp fold, B domain"/>
    <property type="match status" value="1"/>
</dbReference>
<keyword evidence="3" id="KW-0436">Ligase</keyword>
<dbReference type="EMBL" id="DQWE01000300">
    <property type="protein sequence ID" value="HDI83393.1"/>
    <property type="molecule type" value="Genomic_DNA"/>
</dbReference>
<dbReference type="PROSITE" id="PS51379">
    <property type="entry name" value="4FE4S_FER_2"/>
    <property type="match status" value="1"/>
</dbReference>
<evidence type="ECO:0000256" key="5">
    <source>
        <dbReference type="ARBA" id="ARBA00022741"/>
    </source>
</evidence>